<organism evidence="2 3">
    <name type="scientific">Fusibacter tunisiensis</name>
    <dbReference type="NCBI Taxonomy" id="1008308"/>
    <lineage>
        <taxon>Bacteria</taxon>
        <taxon>Bacillati</taxon>
        <taxon>Bacillota</taxon>
        <taxon>Clostridia</taxon>
        <taxon>Eubacteriales</taxon>
        <taxon>Eubacteriales Family XII. Incertae Sedis</taxon>
        <taxon>Fusibacter</taxon>
    </lineage>
</organism>
<evidence type="ECO:0000313" key="2">
    <source>
        <dbReference type="EMBL" id="MBM7560665.1"/>
    </source>
</evidence>
<keyword evidence="1" id="KW-1133">Transmembrane helix</keyword>
<keyword evidence="1" id="KW-0812">Transmembrane</keyword>
<accession>A0ABS2MMN7</accession>
<dbReference type="EMBL" id="JAFBDT010000001">
    <property type="protein sequence ID" value="MBM7560665.1"/>
    <property type="molecule type" value="Genomic_DNA"/>
</dbReference>
<dbReference type="RefSeq" id="WP_204661224.1">
    <property type="nucleotide sequence ID" value="NZ_JAFBDT010000001.1"/>
</dbReference>
<evidence type="ECO:0000313" key="3">
    <source>
        <dbReference type="Proteomes" id="UP000767854"/>
    </source>
</evidence>
<evidence type="ECO:0000256" key="1">
    <source>
        <dbReference type="SAM" id="Phobius"/>
    </source>
</evidence>
<dbReference type="Proteomes" id="UP000767854">
    <property type="component" value="Unassembled WGS sequence"/>
</dbReference>
<feature type="transmembrane region" description="Helical" evidence="1">
    <location>
        <begin position="20"/>
        <end position="45"/>
    </location>
</feature>
<sequence>MKFKNTNYKNVIIDAIFYGFGSYLFFDSLLLGVLVLIPIGLLIYYKKAYQSDLYYKNFSGFIEFLNHINAHLSVGLTFKNSIINFNASKDQSRQLAEIMHALHRIMNVNGTTGSLMKEIETAYPIEEAKIFTNLMGTAITSNVQSAYIVNKTLDILYLKKETYQEVELILFQKKMEQAILCMAPLAIIAFIRTSASEYLEILYTTLQGRGIMTFAFVLLILMKLISDYIVKIKLES</sequence>
<keyword evidence="3" id="KW-1185">Reference proteome</keyword>
<reference evidence="2 3" key="1">
    <citation type="submission" date="2021-01" db="EMBL/GenBank/DDBJ databases">
        <title>Genomic Encyclopedia of Type Strains, Phase IV (KMG-IV): sequencing the most valuable type-strain genomes for metagenomic binning, comparative biology and taxonomic classification.</title>
        <authorList>
            <person name="Goeker M."/>
        </authorList>
    </citation>
    <scope>NUCLEOTIDE SEQUENCE [LARGE SCALE GENOMIC DNA]</scope>
    <source>
        <strain evidence="2 3">DSM 24436</strain>
    </source>
</reference>
<protein>
    <submittedName>
        <fullName evidence="2">Tight adherence protein B</fullName>
    </submittedName>
</protein>
<comment type="caution">
    <text evidence="2">The sequence shown here is derived from an EMBL/GenBank/DDBJ whole genome shotgun (WGS) entry which is preliminary data.</text>
</comment>
<feature type="transmembrane region" description="Helical" evidence="1">
    <location>
        <begin position="178"/>
        <end position="199"/>
    </location>
</feature>
<keyword evidence="1" id="KW-0472">Membrane</keyword>
<name>A0ABS2MMN7_9FIRM</name>
<feature type="transmembrane region" description="Helical" evidence="1">
    <location>
        <begin position="211"/>
        <end position="230"/>
    </location>
</feature>
<proteinExistence type="predicted"/>
<gene>
    <name evidence="2" type="ORF">JOC49_000174</name>
</gene>